<gene>
    <name evidence="5" type="ORF">MBAV_001772</name>
</gene>
<evidence type="ECO:0000313" key="5">
    <source>
        <dbReference type="EMBL" id="KJU86037.1"/>
    </source>
</evidence>
<organism evidence="5 6">
    <name type="scientific">Candidatus Magnetobacterium bavaricum</name>
    <dbReference type="NCBI Taxonomy" id="29290"/>
    <lineage>
        <taxon>Bacteria</taxon>
        <taxon>Pseudomonadati</taxon>
        <taxon>Nitrospirota</taxon>
        <taxon>Thermodesulfovibrionia</taxon>
        <taxon>Thermodesulfovibrionales</taxon>
        <taxon>Candidatus Magnetobacteriaceae</taxon>
        <taxon>Candidatus Magnetobacterium</taxon>
    </lineage>
</organism>
<evidence type="ECO:0000256" key="4">
    <source>
        <dbReference type="ARBA" id="ARBA00023143"/>
    </source>
</evidence>
<keyword evidence="4" id="KW-0975">Bacterial flagellum</keyword>
<comment type="subcellular location">
    <subcellularLocation>
        <location evidence="2">Bacterial flagellum basal body</location>
    </subcellularLocation>
</comment>
<dbReference type="PRINTS" id="PR01010">
    <property type="entry name" value="FLGPRINGFLGI"/>
</dbReference>
<dbReference type="AlphaFoldDB" id="A0A0F3GVZ8"/>
<protein>
    <submittedName>
        <fullName evidence="5">Flagellar P-ring protein</fullName>
    </submittedName>
</protein>
<evidence type="ECO:0000313" key="6">
    <source>
        <dbReference type="Proteomes" id="UP000033423"/>
    </source>
</evidence>
<sequence length="225" mass="23541">MDKSTMIGTRIRGGSIRAGALAILIAMTILLPISQLHAERLKDVASIRGIRENQLVGYGLVVGLTGTGDKKGAMLMSLTNMLYKMGITIEQKDVVSKNVAAVMVTAKLPPFPKVGRRIDAVVSAIGDCKSLQGGVLLMTPLKGPDGKVYALAQGGVSIGGFAAGRGGASVQKNFPTVGNVPEGATIEKEFGYDLANAQDFTIVLNKTDFTTASNVKNAINKHLKG</sequence>
<dbReference type="PANTHER" id="PTHR30381:SF0">
    <property type="entry name" value="FLAGELLAR P-RING PROTEIN"/>
    <property type="match status" value="1"/>
</dbReference>
<dbReference type="GO" id="GO:0009428">
    <property type="term" value="C:bacterial-type flagellum basal body, distal rod, P ring"/>
    <property type="evidence" value="ECO:0007669"/>
    <property type="project" value="InterPro"/>
</dbReference>
<accession>A0A0F3GVZ8</accession>
<keyword evidence="5" id="KW-0282">Flagellum</keyword>
<evidence type="ECO:0000256" key="2">
    <source>
        <dbReference type="ARBA" id="ARBA00004117"/>
    </source>
</evidence>
<dbReference type="GO" id="GO:0005198">
    <property type="term" value="F:structural molecule activity"/>
    <property type="evidence" value="ECO:0007669"/>
    <property type="project" value="InterPro"/>
</dbReference>
<dbReference type="EMBL" id="LACI01000770">
    <property type="protein sequence ID" value="KJU86037.1"/>
    <property type="molecule type" value="Genomic_DNA"/>
</dbReference>
<dbReference type="InterPro" id="IPR001782">
    <property type="entry name" value="Flag_FlgI"/>
</dbReference>
<comment type="caution">
    <text evidence="5">The sequence shown here is derived from an EMBL/GenBank/DDBJ whole genome shotgun (WGS) entry which is preliminary data.</text>
</comment>
<comment type="function">
    <text evidence="1">Assembles around the rod to form the L-ring and probably protects the motor/basal body from shearing forces during rotation.</text>
</comment>
<keyword evidence="5" id="KW-0969">Cilium</keyword>
<reference evidence="5 6" key="1">
    <citation type="submission" date="2015-02" db="EMBL/GenBank/DDBJ databases">
        <title>Single-cell genomics of uncultivated deep-branching MTB reveals a conserved set of magnetosome genes.</title>
        <authorList>
            <person name="Kolinko S."/>
            <person name="Richter M."/>
            <person name="Glockner F.O."/>
            <person name="Brachmann A."/>
            <person name="Schuler D."/>
        </authorList>
    </citation>
    <scope>NUCLEOTIDE SEQUENCE [LARGE SCALE GENOMIC DNA]</scope>
    <source>
        <strain evidence="5">TM-1</strain>
    </source>
</reference>
<keyword evidence="5" id="KW-0966">Cell projection</keyword>
<dbReference type="PANTHER" id="PTHR30381">
    <property type="entry name" value="FLAGELLAR P-RING PERIPLASMIC PROTEIN FLGI"/>
    <property type="match status" value="1"/>
</dbReference>
<evidence type="ECO:0000256" key="3">
    <source>
        <dbReference type="ARBA" id="ARBA00022729"/>
    </source>
</evidence>
<proteinExistence type="predicted"/>
<dbReference type="Pfam" id="PF02119">
    <property type="entry name" value="FlgI"/>
    <property type="match status" value="1"/>
</dbReference>
<dbReference type="GO" id="GO:0071973">
    <property type="term" value="P:bacterial-type flagellum-dependent cell motility"/>
    <property type="evidence" value="ECO:0007669"/>
    <property type="project" value="InterPro"/>
</dbReference>
<feature type="non-terminal residue" evidence="5">
    <location>
        <position position="225"/>
    </location>
</feature>
<dbReference type="GO" id="GO:0030288">
    <property type="term" value="C:outer membrane-bounded periplasmic space"/>
    <property type="evidence" value="ECO:0007669"/>
    <property type="project" value="InterPro"/>
</dbReference>
<evidence type="ECO:0000256" key="1">
    <source>
        <dbReference type="ARBA" id="ARBA00002591"/>
    </source>
</evidence>
<keyword evidence="6" id="KW-1185">Reference proteome</keyword>
<dbReference type="Proteomes" id="UP000033423">
    <property type="component" value="Unassembled WGS sequence"/>
</dbReference>
<keyword evidence="3" id="KW-0732">Signal</keyword>
<name>A0A0F3GVZ8_9BACT</name>